<dbReference type="OrthoDB" id="1367272at2"/>
<sequence length="244" mass="27697">MKNLLPYLAGLFGIALCCFLISAKGIKSNRETTGFVADSGYITPANVLQLLKIDPSDTLYTIDLNAPVTDTLGKYYKMANGNYISSVRVIAHYGYMLCEARPDGTVLKKEKYIFNNFECCWNGIDNCLRKYGNYYTFLTCGTGTAYCGGELYVFNDIIPQEKQVGITESIWAWTGKKDIYKDLSSKMEMSGDTVIMHYTHCFYREKKNGKHKVKKEQHLDAKYIQQNGKWAAIDSVKVNAFLYQ</sequence>
<dbReference type="EMBL" id="LIYD01000005">
    <property type="protein sequence ID" value="KOS05350.1"/>
    <property type="molecule type" value="Genomic_DNA"/>
</dbReference>
<proteinExistence type="predicted"/>
<accession>A0A0M9VHA9</accession>
<keyword evidence="2" id="KW-1185">Reference proteome</keyword>
<evidence type="ECO:0000313" key="2">
    <source>
        <dbReference type="Proteomes" id="UP000037755"/>
    </source>
</evidence>
<dbReference type="PATRIC" id="fig|1202724.3.peg.905"/>
<comment type="caution">
    <text evidence="1">The sequence shown here is derived from an EMBL/GenBank/DDBJ whole genome shotgun (WGS) entry which is preliminary data.</text>
</comment>
<protein>
    <submittedName>
        <fullName evidence="1">Uncharacterized protein</fullName>
    </submittedName>
</protein>
<name>A0A0M9VHA9_9FLAO</name>
<organism evidence="1 2">
    <name type="scientific">Flavobacterium akiainvivens</name>
    <dbReference type="NCBI Taxonomy" id="1202724"/>
    <lineage>
        <taxon>Bacteria</taxon>
        <taxon>Pseudomonadati</taxon>
        <taxon>Bacteroidota</taxon>
        <taxon>Flavobacteriia</taxon>
        <taxon>Flavobacteriales</taxon>
        <taxon>Flavobacteriaceae</taxon>
        <taxon>Flavobacterium</taxon>
    </lineage>
</organism>
<reference evidence="1 2" key="1">
    <citation type="submission" date="2015-08" db="EMBL/GenBank/DDBJ databases">
        <title>Whole genome sequence of Flavobacterium akiainvivens IK-1T, from decaying Wikstroemia oahuensis, an endemic Hawaiian shrub.</title>
        <authorList>
            <person name="Wan X."/>
            <person name="Hou S."/>
            <person name="Saito J."/>
            <person name="Donachie S."/>
        </authorList>
    </citation>
    <scope>NUCLEOTIDE SEQUENCE [LARGE SCALE GENOMIC DNA]</scope>
    <source>
        <strain evidence="1 2">IK-1</strain>
    </source>
</reference>
<gene>
    <name evidence="1" type="ORF">AM493_04370</name>
</gene>
<evidence type="ECO:0000313" key="1">
    <source>
        <dbReference type="EMBL" id="KOS05350.1"/>
    </source>
</evidence>
<dbReference type="AlphaFoldDB" id="A0A0M9VHA9"/>
<dbReference type="Proteomes" id="UP000037755">
    <property type="component" value="Unassembled WGS sequence"/>
</dbReference>
<dbReference type="RefSeq" id="WP_054406423.1">
    <property type="nucleotide sequence ID" value="NZ_FOYA01000024.1"/>
</dbReference>